<evidence type="ECO:0000313" key="1">
    <source>
        <dbReference type="EMBL" id="KAI8433518.1"/>
    </source>
</evidence>
<sequence>MIPRRTELATLQRQVDSLGRSLQSAPPSARQAPASHLPAADRNVPTAAGGRPDHPGADSPGHTNQPELRDQRRLSKQASRTSLKHPDPVEPTVEARHDVIPQVDDIVMEHDEIVGDARVENEEYVEIGPVQRSQEAYEHEAVEEPVAHNQEYEHTGQEYVNSDQNYVEKTEPYYEGQELQNEGYDPNYQQNYQEGQFENYEQYPQQQYTDPNAQYTEGQYDNYATDGTYQQEYDPTQFAENTFAEPQTQYKAQTAPVEQEIAPTDSKRSNSPEKGQS</sequence>
<proteinExistence type="predicted"/>
<protein>
    <submittedName>
        <fullName evidence="1">Uncharacterized protein</fullName>
    </submittedName>
</protein>
<comment type="caution">
    <text evidence="1">The sequence shown here is derived from an EMBL/GenBank/DDBJ whole genome shotgun (WGS) entry which is preliminary data.</text>
</comment>
<evidence type="ECO:0000313" key="2">
    <source>
        <dbReference type="Proteomes" id="UP001064048"/>
    </source>
</evidence>
<gene>
    <name evidence="1" type="ORF">MSG28_015549</name>
</gene>
<reference evidence="1 2" key="1">
    <citation type="journal article" date="2022" name="Genome Biol. Evol.">
        <title>The Spruce Budworm Genome: Reconstructing the Evolutionary History of Antifreeze Proteins.</title>
        <authorList>
            <person name="Beliveau C."/>
            <person name="Gagne P."/>
            <person name="Picq S."/>
            <person name="Vernygora O."/>
            <person name="Keeling C.I."/>
            <person name="Pinkney K."/>
            <person name="Doucet D."/>
            <person name="Wen F."/>
            <person name="Johnston J.S."/>
            <person name="Maaroufi H."/>
            <person name="Boyle B."/>
            <person name="Laroche J."/>
            <person name="Dewar K."/>
            <person name="Juretic N."/>
            <person name="Blackburn G."/>
            <person name="Nisole A."/>
            <person name="Brunet B."/>
            <person name="Brandao M."/>
            <person name="Lumley L."/>
            <person name="Duan J."/>
            <person name="Quan G."/>
            <person name="Lucarotti C.J."/>
            <person name="Roe A.D."/>
            <person name="Sperling F.A.H."/>
            <person name="Levesque R.C."/>
            <person name="Cusson M."/>
        </authorList>
    </citation>
    <scope>NUCLEOTIDE SEQUENCE [LARGE SCALE GENOMIC DNA]</scope>
    <source>
        <strain evidence="1">Glfc:IPQL:Cfum</strain>
    </source>
</reference>
<name>A0ACC0KAM7_CHOFU</name>
<dbReference type="EMBL" id="CM046129">
    <property type="protein sequence ID" value="KAI8433518.1"/>
    <property type="molecule type" value="Genomic_DNA"/>
</dbReference>
<organism evidence="1 2">
    <name type="scientific">Choristoneura fumiferana</name>
    <name type="common">Spruce budworm moth</name>
    <name type="synonym">Archips fumiferana</name>
    <dbReference type="NCBI Taxonomy" id="7141"/>
    <lineage>
        <taxon>Eukaryota</taxon>
        <taxon>Metazoa</taxon>
        <taxon>Ecdysozoa</taxon>
        <taxon>Arthropoda</taxon>
        <taxon>Hexapoda</taxon>
        <taxon>Insecta</taxon>
        <taxon>Pterygota</taxon>
        <taxon>Neoptera</taxon>
        <taxon>Endopterygota</taxon>
        <taxon>Lepidoptera</taxon>
        <taxon>Glossata</taxon>
        <taxon>Ditrysia</taxon>
        <taxon>Tortricoidea</taxon>
        <taxon>Tortricidae</taxon>
        <taxon>Tortricinae</taxon>
        <taxon>Choristoneura</taxon>
    </lineage>
</organism>
<dbReference type="Proteomes" id="UP001064048">
    <property type="component" value="Chromosome 29"/>
</dbReference>
<accession>A0ACC0KAM7</accession>
<keyword evidence="2" id="KW-1185">Reference proteome</keyword>